<dbReference type="Pfam" id="PF01797">
    <property type="entry name" value="Y1_Tnp"/>
    <property type="match status" value="1"/>
</dbReference>
<name>A0A1M7YI66_9BACT</name>
<dbReference type="AlphaFoldDB" id="A0A1M7YI66"/>
<proteinExistence type="predicted"/>
<dbReference type="SUPFAM" id="SSF143422">
    <property type="entry name" value="Transposase IS200-like"/>
    <property type="match status" value="1"/>
</dbReference>
<feature type="non-terminal residue" evidence="2">
    <location>
        <position position="61"/>
    </location>
</feature>
<keyword evidence="3" id="KW-1185">Reference proteome</keyword>
<dbReference type="GO" id="GO:0006313">
    <property type="term" value="P:DNA transposition"/>
    <property type="evidence" value="ECO:0007669"/>
    <property type="project" value="InterPro"/>
</dbReference>
<dbReference type="Gene3D" id="3.30.70.1290">
    <property type="entry name" value="Transposase IS200-like"/>
    <property type="match status" value="1"/>
</dbReference>
<dbReference type="Proteomes" id="UP000184603">
    <property type="component" value="Unassembled WGS sequence"/>
</dbReference>
<dbReference type="PANTHER" id="PTHR33360:SF2">
    <property type="entry name" value="TRANSPOSASE FOR INSERTION SEQUENCE ELEMENT IS200"/>
    <property type="match status" value="1"/>
</dbReference>
<reference evidence="2 3" key="1">
    <citation type="submission" date="2016-12" db="EMBL/GenBank/DDBJ databases">
        <authorList>
            <person name="Song W.-J."/>
            <person name="Kurnit D.M."/>
        </authorList>
    </citation>
    <scope>NUCLEOTIDE SEQUENCE [LARGE SCALE GENOMIC DNA]</scope>
    <source>
        <strain evidence="2 3">DSM 18488</strain>
    </source>
</reference>
<dbReference type="PANTHER" id="PTHR33360">
    <property type="entry name" value="TRANSPOSASE FOR INSERTION SEQUENCE ELEMENT IS200"/>
    <property type="match status" value="1"/>
</dbReference>
<accession>A0A1M7YI66</accession>
<dbReference type="OrthoDB" id="9798161at2"/>
<sequence length="61" mass="7276">MNNTQCLSHSKWECKYHVVWIPKCRKKTLYGQLRKHLGEVLHDLARQKESKVLEGHLQPDH</sequence>
<feature type="domain" description="Transposase IS200-like" evidence="1">
    <location>
        <begin position="11"/>
        <end position="61"/>
    </location>
</feature>
<dbReference type="GO" id="GO:0003677">
    <property type="term" value="F:DNA binding"/>
    <property type="evidence" value="ECO:0007669"/>
    <property type="project" value="InterPro"/>
</dbReference>
<organism evidence="2 3">
    <name type="scientific">Desulfopila aestuarii DSM 18488</name>
    <dbReference type="NCBI Taxonomy" id="1121416"/>
    <lineage>
        <taxon>Bacteria</taxon>
        <taxon>Pseudomonadati</taxon>
        <taxon>Thermodesulfobacteriota</taxon>
        <taxon>Desulfobulbia</taxon>
        <taxon>Desulfobulbales</taxon>
        <taxon>Desulfocapsaceae</taxon>
        <taxon>Desulfopila</taxon>
    </lineage>
</organism>
<evidence type="ECO:0000259" key="1">
    <source>
        <dbReference type="Pfam" id="PF01797"/>
    </source>
</evidence>
<evidence type="ECO:0000313" key="3">
    <source>
        <dbReference type="Proteomes" id="UP000184603"/>
    </source>
</evidence>
<dbReference type="GO" id="GO:0004803">
    <property type="term" value="F:transposase activity"/>
    <property type="evidence" value="ECO:0007669"/>
    <property type="project" value="InterPro"/>
</dbReference>
<gene>
    <name evidence="2" type="ORF">SAMN02745220_04479</name>
</gene>
<dbReference type="NCBIfam" id="NF033573">
    <property type="entry name" value="transpos_IS200"/>
    <property type="match status" value="1"/>
</dbReference>
<dbReference type="RefSeq" id="WP_143170833.1">
    <property type="nucleotide sequence ID" value="NZ_FRFE01000033.1"/>
</dbReference>
<dbReference type="EMBL" id="FRFE01000033">
    <property type="protein sequence ID" value="SHO52269.1"/>
    <property type="molecule type" value="Genomic_DNA"/>
</dbReference>
<protein>
    <submittedName>
        <fullName evidence="2">Putative transposase</fullName>
    </submittedName>
</protein>
<dbReference type="InterPro" id="IPR002686">
    <property type="entry name" value="Transposase_17"/>
</dbReference>
<dbReference type="InterPro" id="IPR036515">
    <property type="entry name" value="Transposase_17_sf"/>
</dbReference>
<evidence type="ECO:0000313" key="2">
    <source>
        <dbReference type="EMBL" id="SHO52269.1"/>
    </source>
</evidence>